<dbReference type="Pfam" id="PF01043">
    <property type="entry name" value="SecA_PP_bind"/>
    <property type="match status" value="1"/>
</dbReference>
<dbReference type="PROSITE" id="PS51192">
    <property type="entry name" value="HELICASE_ATP_BIND_1"/>
    <property type="match status" value="1"/>
</dbReference>
<dbReference type="GO" id="GO:0005524">
    <property type="term" value="F:ATP binding"/>
    <property type="evidence" value="ECO:0007669"/>
    <property type="project" value="UniProtKB-UniRule"/>
</dbReference>
<comment type="subcellular location">
    <subcellularLocation>
        <location evidence="16">Cell membrane</location>
        <topology evidence="16">Peripheral membrane protein</topology>
        <orientation evidence="16">Cytoplasmic side</orientation>
    </subcellularLocation>
    <subcellularLocation>
        <location evidence="16">Cytoplasm</location>
    </subcellularLocation>
    <text evidence="16">Distribution is 50-50.</text>
</comment>
<dbReference type="SMART" id="SM00958">
    <property type="entry name" value="SecA_PP_bind"/>
    <property type="match status" value="1"/>
</dbReference>
<dbReference type="FunFam" id="3.40.50.300:FF:000081">
    <property type="entry name" value="Preprotein translocase subunit SecA"/>
    <property type="match status" value="1"/>
</dbReference>
<dbReference type="InterPro" id="IPR044722">
    <property type="entry name" value="SecA_SF2_C"/>
</dbReference>
<dbReference type="InterPro" id="IPR011115">
    <property type="entry name" value="SecA_DEAD"/>
</dbReference>
<dbReference type="PROSITE" id="PS51194">
    <property type="entry name" value="HELICASE_CTER"/>
    <property type="match status" value="1"/>
</dbReference>
<keyword evidence="8 16" id="KW-0547">Nucleotide-binding</keyword>
<dbReference type="InterPro" id="IPR004027">
    <property type="entry name" value="SEC_C_motif"/>
</dbReference>
<keyword evidence="4 16" id="KW-1003">Cell membrane</keyword>
<evidence type="ECO:0000259" key="20">
    <source>
        <dbReference type="PROSITE" id="PS51194"/>
    </source>
</evidence>
<evidence type="ECO:0000256" key="7">
    <source>
        <dbReference type="ARBA" id="ARBA00022723"/>
    </source>
</evidence>
<dbReference type="EMBL" id="JAJHVV010000010">
    <property type="protein sequence ID" value="MCK6264824.1"/>
    <property type="molecule type" value="Genomic_DNA"/>
</dbReference>
<dbReference type="CDD" id="cd18803">
    <property type="entry name" value="SF2_C_secA"/>
    <property type="match status" value="1"/>
</dbReference>
<dbReference type="InterPro" id="IPR036266">
    <property type="entry name" value="SecA_Wing/Scaffold_sf"/>
</dbReference>
<name>A0A9X1XL60_9VIBR</name>
<reference evidence="22" key="1">
    <citation type="submission" date="2021-11" db="EMBL/GenBank/DDBJ databases">
        <title>Vibrio ZSDE26 sp. nov. and Vibrio ZSDZ34 sp. nov., isolated from coastal seawater in Qingdao.</title>
        <authorList>
            <person name="Zhang P."/>
        </authorList>
    </citation>
    <scope>NUCLEOTIDE SEQUENCE</scope>
    <source>
        <strain evidence="22">ZSDE26</strain>
    </source>
</reference>
<feature type="domain" description="Helicase C-terminal" evidence="20">
    <location>
        <begin position="435"/>
        <end position="635"/>
    </location>
</feature>
<comment type="cofactor">
    <cofactor evidence="1">
        <name>Zn(2+)</name>
        <dbReference type="ChEBI" id="CHEBI:29105"/>
    </cofactor>
</comment>
<dbReference type="InterPro" id="IPR001650">
    <property type="entry name" value="Helicase_C-like"/>
</dbReference>
<evidence type="ECO:0000256" key="16">
    <source>
        <dbReference type="HAMAP-Rule" id="MF_01382"/>
    </source>
</evidence>
<evidence type="ECO:0000256" key="15">
    <source>
        <dbReference type="ARBA" id="ARBA00034006"/>
    </source>
</evidence>
<dbReference type="SUPFAM" id="SSF81767">
    <property type="entry name" value="Pre-protein crosslinking domain of SecA"/>
    <property type="match status" value="1"/>
</dbReference>
<evidence type="ECO:0000256" key="4">
    <source>
        <dbReference type="ARBA" id="ARBA00022475"/>
    </source>
</evidence>
<dbReference type="GO" id="GO:0005886">
    <property type="term" value="C:plasma membrane"/>
    <property type="evidence" value="ECO:0007669"/>
    <property type="project" value="UniProtKB-SubCell"/>
</dbReference>
<dbReference type="PRINTS" id="PR00906">
    <property type="entry name" value="SECA"/>
</dbReference>
<keyword evidence="9" id="KW-0862">Zinc</keyword>
<protein>
    <recommendedName>
        <fullName evidence="16 17">Protein translocase subunit SecA</fullName>
        <ecNumber evidence="16">7.4.2.8</ecNumber>
    </recommendedName>
</protein>
<dbReference type="GO" id="GO:0005829">
    <property type="term" value="C:cytosol"/>
    <property type="evidence" value="ECO:0007669"/>
    <property type="project" value="TreeGrafter"/>
</dbReference>
<dbReference type="FunFam" id="1.10.3060.10:FF:000001">
    <property type="entry name" value="Preprotein translocase subunit SecA"/>
    <property type="match status" value="1"/>
</dbReference>
<dbReference type="Pfam" id="PF02810">
    <property type="entry name" value="SEC-C"/>
    <property type="match status" value="1"/>
</dbReference>
<dbReference type="InterPro" id="IPR000185">
    <property type="entry name" value="SecA"/>
</dbReference>
<dbReference type="HAMAP" id="MF_01382">
    <property type="entry name" value="SecA"/>
    <property type="match status" value="1"/>
</dbReference>
<dbReference type="GO" id="GO:0017038">
    <property type="term" value="P:protein import"/>
    <property type="evidence" value="ECO:0007669"/>
    <property type="project" value="InterPro"/>
</dbReference>
<dbReference type="Pfam" id="PF21090">
    <property type="entry name" value="P-loop_SecA"/>
    <property type="match status" value="1"/>
</dbReference>
<dbReference type="RefSeq" id="WP_248009904.1">
    <property type="nucleotide sequence ID" value="NZ_JAJHVV010000010.1"/>
</dbReference>
<comment type="function">
    <text evidence="16">Part of the Sec protein translocase complex. Interacts with the SecYEG preprotein conducting channel. Has a central role in coupling the hydrolysis of ATP to the transfer of proteins into and across the cell membrane, serving both as a receptor for the preprotein-SecB complex and as an ATP-driven molecular motor driving the stepwise translocation of polypeptide chains across the membrane.</text>
</comment>
<dbReference type="PROSITE" id="PS01312">
    <property type="entry name" value="SECA"/>
    <property type="match status" value="1"/>
</dbReference>
<dbReference type="FunFam" id="3.40.50.300:FF:000113">
    <property type="entry name" value="Preprotein translocase subunit SecA"/>
    <property type="match status" value="1"/>
</dbReference>
<feature type="domain" description="Helicase ATP-binding" evidence="19">
    <location>
        <begin position="89"/>
        <end position="247"/>
    </location>
</feature>
<comment type="subunit">
    <text evidence="16">Monomer and homodimer. Part of the essential Sec protein translocation apparatus which comprises SecA, SecYEG and auxiliary proteins SecDF-YajC and YidC.</text>
</comment>
<dbReference type="InterPro" id="IPR020937">
    <property type="entry name" value="SecA_CS"/>
</dbReference>
<keyword evidence="3 16" id="KW-0813">Transport</keyword>
<evidence type="ECO:0000256" key="12">
    <source>
        <dbReference type="ARBA" id="ARBA00022967"/>
    </source>
</evidence>
<dbReference type="GO" id="GO:0031522">
    <property type="term" value="C:cell envelope Sec protein transport complex"/>
    <property type="evidence" value="ECO:0007669"/>
    <property type="project" value="UniProtKB-ARBA"/>
</dbReference>
<feature type="binding site" evidence="16">
    <location>
        <position position="87"/>
    </location>
    <ligand>
        <name>ATP</name>
        <dbReference type="ChEBI" id="CHEBI:30616"/>
    </ligand>
</feature>
<dbReference type="Gene3D" id="1.10.3060.10">
    <property type="entry name" value="Helical scaffold and wing domains of SecA"/>
    <property type="match status" value="1"/>
</dbReference>
<dbReference type="Pfam" id="PF07517">
    <property type="entry name" value="SecA_DEAD"/>
    <property type="match status" value="1"/>
</dbReference>
<keyword evidence="7" id="KW-0479">Metal-binding</keyword>
<dbReference type="CDD" id="cd17928">
    <property type="entry name" value="DEXDc_SecA"/>
    <property type="match status" value="1"/>
</dbReference>
<feature type="binding site" evidence="16">
    <location>
        <position position="513"/>
    </location>
    <ligand>
        <name>ATP</name>
        <dbReference type="ChEBI" id="CHEBI:30616"/>
    </ligand>
</feature>
<dbReference type="InterPro" id="IPR036670">
    <property type="entry name" value="SecA_X-link_sf"/>
</dbReference>
<feature type="region of interest" description="Disordered" evidence="18">
    <location>
        <begin position="846"/>
        <end position="910"/>
    </location>
</feature>
<dbReference type="Gene3D" id="3.90.1440.10">
    <property type="entry name" value="SecA, preprotein cross-linking domain"/>
    <property type="match status" value="1"/>
</dbReference>
<dbReference type="GO" id="GO:0006605">
    <property type="term" value="P:protein targeting"/>
    <property type="evidence" value="ECO:0007669"/>
    <property type="project" value="UniProtKB-UniRule"/>
</dbReference>
<evidence type="ECO:0000259" key="19">
    <source>
        <dbReference type="PROSITE" id="PS51192"/>
    </source>
</evidence>
<keyword evidence="11 16" id="KW-0653">Protein transport</keyword>
<evidence type="ECO:0000313" key="23">
    <source>
        <dbReference type="Proteomes" id="UP001139559"/>
    </source>
</evidence>
<dbReference type="SUPFAM" id="SSF81886">
    <property type="entry name" value="Helical scaffold and wing domains of SecA"/>
    <property type="match status" value="1"/>
</dbReference>
<keyword evidence="14 16" id="KW-0472">Membrane</keyword>
<evidence type="ECO:0000259" key="21">
    <source>
        <dbReference type="PROSITE" id="PS51196"/>
    </source>
</evidence>
<dbReference type="GO" id="GO:0065002">
    <property type="term" value="P:intracellular protein transmembrane transport"/>
    <property type="evidence" value="ECO:0007669"/>
    <property type="project" value="UniProtKB-UniRule"/>
</dbReference>
<keyword evidence="6" id="KW-0997">Cell inner membrane</keyword>
<proteinExistence type="inferred from homology"/>
<dbReference type="GO" id="GO:0046872">
    <property type="term" value="F:metal ion binding"/>
    <property type="evidence" value="ECO:0007669"/>
    <property type="project" value="UniProtKB-KW"/>
</dbReference>
<feature type="binding site" evidence="16">
    <location>
        <begin position="105"/>
        <end position="109"/>
    </location>
    <ligand>
        <name>ATP</name>
        <dbReference type="ChEBI" id="CHEBI:30616"/>
    </ligand>
</feature>
<evidence type="ECO:0000256" key="3">
    <source>
        <dbReference type="ARBA" id="ARBA00022448"/>
    </source>
</evidence>
<evidence type="ECO:0000256" key="8">
    <source>
        <dbReference type="ARBA" id="ARBA00022741"/>
    </source>
</evidence>
<comment type="similarity">
    <text evidence="2 16 17">Belongs to the SecA family.</text>
</comment>
<feature type="compositionally biased region" description="Basic residues" evidence="18">
    <location>
        <begin position="900"/>
        <end position="910"/>
    </location>
</feature>
<evidence type="ECO:0000256" key="17">
    <source>
        <dbReference type="RuleBase" id="RU003874"/>
    </source>
</evidence>
<evidence type="ECO:0000313" key="22">
    <source>
        <dbReference type="EMBL" id="MCK6264824.1"/>
    </source>
</evidence>
<evidence type="ECO:0000256" key="11">
    <source>
        <dbReference type="ARBA" id="ARBA00022927"/>
    </source>
</evidence>
<dbReference type="InterPro" id="IPR014001">
    <property type="entry name" value="Helicase_ATP-bd"/>
</dbReference>
<evidence type="ECO:0000256" key="10">
    <source>
        <dbReference type="ARBA" id="ARBA00022840"/>
    </source>
</evidence>
<sequence length="910" mass="103204">MITKLLTSVFGSRNDRTLRRLRKIVKEINNYEPSFEALSDEELKAKTVEFRERLEKGESLDKLLPEAFATVREASKRVYGMRHFDVQLIGGMVLNEGQIAEMRTGEGKTLTATLAAYLNALPGKGVHVITVNDYLAKRDAETNRPLFEFLGMTVGVNVANMPPQEKKEAYLADILYGTNNEFGFDYLRDNMAFRNEDRVQRSRFFAIVDEVDSILIDEARTPLIISGPAEDSSELYAKINTLIPHLERQEKEDSEEYRGDAHYTLDEKSKQVHLTETGQEFVEELMLKNGLMEEGDTLYSPTNISLLHHVNAALRAHVLFERNVDYIVNDDGEVVIVDEHTGRTMPGRRWSEGLHQAVEAKEGVKIQNENQTLASITFQNFFRLYEKLSGMTGTADTEAFEFQSIYGLDTVVIPTNKPMIRDDMPDVVYRTEEDKFNAIIEDIKERVAKGQPSLVGTVSIEKSELLSNALTKAKIKHNVLNAKFHEKEAEIVASAGTPGAVTIATNMAGRGTDIVLGGSWQAKVEALSNPTQEQIDAIKAEWKVIHDEVLAAGGLHIIGTERHESRRIDNQLRGRSGRQGDAGSSRFYLSMEDSLLRIFTSDRMAGLIQSGMDEGEAIESRMLSRSIEKAQRKVEGRNFDIRKQLLEYDDVANDQRKVVYELRDELMSTDNISEMLEQNRADVFTSIIDEYIAPQSLEDMWDIPGLEERLKNDFDIEVSIQTWLDEDDKLYEEALREKLLAHAVEVYKSKEEAVGETVLRNFEKSVMLQTLDTLWKEHLAAMDHLRQGIHLRGYAQKNPKQEYKRESFELFEGLLDTLKFDVITILSKVRVQQQEEVERMEAQRRAQAEAAAQRAQAQHASADNQLAGNETEQQEDGQQPVVRDERKVGRNEPCPCGSGKKYKQCHGKIA</sequence>
<dbReference type="EC" id="7.4.2.8" evidence="16"/>
<evidence type="ECO:0000256" key="5">
    <source>
        <dbReference type="ARBA" id="ARBA00022490"/>
    </source>
</evidence>
<dbReference type="PANTHER" id="PTHR30612:SF0">
    <property type="entry name" value="CHLOROPLAST PROTEIN-TRANSPORTING ATPASE"/>
    <property type="match status" value="1"/>
</dbReference>
<dbReference type="InterPro" id="IPR014018">
    <property type="entry name" value="SecA_motor_DEAD"/>
</dbReference>
<dbReference type="Pfam" id="PF07516">
    <property type="entry name" value="SecA_SW"/>
    <property type="match status" value="1"/>
</dbReference>
<comment type="caution">
    <text evidence="22">The sequence shown here is derived from an EMBL/GenBank/DDBJ whole genome shotgun (WGS) entry which is preliminary data.</text>
</comment>
<dbReference type="PANTHER" id="PTHR30612">
    <property type="entry name" value="SECA INNER MEMBRANE COMPONENT OF SEC PROTEIN SECRETION SYSTEM"/>
    <property type="match status" value="1"/>
</dbReference>
<evidence type="ECO:0000256" key="13">
    <source>
        <dbReference type="ARBA" id="ARBA00023010"/>
    </source>
</evidence>
<dbReference type="InterPro" id="IPR027417">
    <property type="entry name" value="P-loop_NTPase"/>
</dbReference>
<comment type="catalytic activity">
    <reaction evidence="15 16">
        <text>ATP + H2O + cellular proteinSide 1 = ADP + phosphate + cellular proteinSide 2.</text>
        <dbReference type="EC" id="7.4.2.8"/>
    </reaction>
</comment>
<feature type="compositionally biased region" description="Polar residues" evidence="18">
    <location>
        <begin position="859"/>
        <end position="871"/>
    </location>
</feature>
<keyword evidence="12 16" id="KW-1278">Translocase</keyword>
<evidence type="ECO:0000256" key="1">
    <source>
        <dbReference type="ARBA" id="ARBA00001947"/>
    </source>
</evidence>
<gene>
    <name evidence="16 22" type="primary">secA</name>
    <name evidence="22" type="ORF">KP803_16220</name>
</gene>
<dbReference type="GO" id="GO:0008564">
    <property type="term" value="F:protein-exporting ATPase activity"/>
    <property type="evidence" value="ECO:0007669"/>
    <property type="project" value="UniProtKB-EC"/>
</dbReference>
<keyword evidence="23" id="KW-1185">Reference proteome</keyword>
<dbReference type="FunFam" id="3.90.1440.10:FF:000001">
    <property type="entry name" value="Preprotein translocase subunit SecA"/>
    <property type="match status" value="1"/>
</dbReference>
<dbReference type="NCBIfam" id="TIGR00963">
    <property type="entry name" value="secA"/>
    <property type="match status" value="1"/>
</dbReference>
<accession>A0A9X1XL60</accession>
<evidence type="ECO:0000256" key="6">
    <source>
        <dbReference type="ARBA" id="ARBA00022519"/>
    </source>
</evidence>
<dbReference type="NCBIfam" id="NF009538">
    <property type="entry name" value="PRK12904.1"/>
    <property type="match status" value="1"/>
</dbReference>
<feature type="compositionally biased region" description="Low complexity" evidence="18">
    <location>
        <begin position="848"/>
        <end position="858"/>
    </location>
</feature>
<organism evidence="22 23">
    <name type="scientific">Vibrio amylolyticus</name>
    <dbReference type="NCBI Taxonomy" id="2847292"/>
    <lineage>
        <taxon>Bacteria</taxon>
        <taxon>Pseudomonadati</taxon>
        <taxon>Pseudomonadota</taxon>
        <taxon>Gammaproteobacteria</taxon>
        <taxon>Vibrionales</taxon>
        <taxon>Vibrionaceae</taxon>
        <taxon>Vibrio</taxon>
    </lineage>
</organism>
<keyword evidence="5 16" id="KW-0963">Cytoplasm</keyword>
<dbReference type="InterPro" id="IPR011130">
    <property type="entry name" value="SecA_preprotein_X-link_dom"/>
</dbReference>
<evidence type="ECO:0000256" key="2">
    <source>
        <dbReference type="ARBA" id="ARBA00007650"/>
    </source>
</evidence>
<keyword evidence="13 16" id="KW-0811">Translocation</keyword>
<dbReference type="InterPro" id="IPR011116">
    <property type="entry name" value="SecA_Wing/Scaffold"/>
</dbReference>
<dbReference type="AlphaFoldDB" id="A0A9X1XL60"/>
<evidence type="ECO:0000256" key="9">
    <source>
        <dbReference type="ARBA" id="ARBA00022833"/>
    </source>
</evidence>
<dbReference type="SUPFAM" id="SSF52540">
    <property type="entry name" value="P-loop containing nucleoside triphosphate hydrolases"/>
    <property type="match status" value="2"/>
</dbReference>
<dbReference type="Gene3D" id="3.40.50.300">
    <property type="entry name" value="P-loop containing nucleotide triphosphate hydrolases"/>
    <property type="match status" value="2"/>
</dbReference>
<evidence type="ECO:0000256" key="14">
    <source>
        <dbReference type="ARBA" id="ARBA00023136"/>
    </source>
</evidence>
<dbReference type="PROSITE" id="PS51196">
    <property type="entry name" value="SECA_MOTOR_DEAD"/>
    <property type="match status" value="1"/>
</dbReference>
<evidence type="ECO:0000256" key="18">
    <source>
        <dbReference type="SAM" id="MobiDB-lite"/>
    </source>
</evidence>
<feature type="domain" description="SecA family profile" evidence="21">
    <location>
        <begin position="3"/>
        <end position="619"/>
    </location>
</feature>
<dbReference type="Proteomes" id="UP001139559">
    <property type="component" value="Unassembled WGS sequence"/>
</dbReference>
<dbReference type="GO" id="GO:0043952">
    <property type="term" value="P:protein transport by the Sec complex"/>
    <property type="evidence" value="ECO:0007669"/>
    <property type="project" value="TreeGrafter"/>
</dbReference>
<keyword evidence="10 16" id="KW-0067">ATP-binding</keyword>
<dbReference type="SMART" id="SM00957">
    <property type="entry name" value="SecA_DEAD"/>
    <property type="match status" value="1"/>
</dbReference>